<dbReference type="EMBL" id="FNAC01000007">
    <property type="protein sequence ID" value="SDC83847.1"/>
    <property type="molecule type" value="Genomic_DNA"/>
</dbReference>
<dbReference type="CDD" id="cd03801">
    <property type="entry name" value="GT4_PimA-like"/>
    <property type="match status" value="1"/>
</dbReference>
<dbReference type="Gene3D" id="3.40.50.2000">
    <property type="entry name" value="Glycogen Phosphorylase B"/>
    <property type="match status" value="2"/>
</dbReference>
<sequence>MGETYRADAQTWIKGIENVSGLKIDTLEVKSTKTRLGRIFMFLVFLFQIFKTNLKKSYDIVLAERSTSYGFFSLFVNAKKRVVAQQGITDIWPLTNFSLKVKPIFQSKAYQNADLIHAWGEVMVPAMLDAQADPNRILILPKGIDLDLYQFIGFEEKQRDLAIVTRSLTSVYNHADVLDALVILRDQGIKIKVIIVGDGELMTELEARVKSLDLEEMVQFTGRIPNEDLPGLLQRASMYISVPSTEGVSASLFEAMASGCFPIVTDLPGTRAFIKDAENGFLVPVNDPKSLALSISNYLNNAVNFQDSILSNRKFIEDNVDLNKNMQKIWEKYKSLFITKTSA</sequence>
<gene>
    <name evidence="2" type="ORF">SAMN04488104_100760</name>
</gene>
<dbReference type="PANTHER" id="PTHR12526:SF638">
    <property type="entry name" value="SPORE COAT PROTEIN SA"/>
    <property type="match status" value="1"/>
</dbReference>
<dbReference type="Pfam" id="PF00534">
    <property type="entry name" value="Glycos_transf_1"/>
    <property type="match status" value="1"/>
</dbReference>
<name>A0A1G6PWT2_9BACT</name>
<dbReference type="AlphaFoldDB" id="A0A1G6PWT2"/>
<protein>
    <submittedName>
        <fullName evidence="2">Protein involved in gliding motility RemC</fullName>
    </submittedName>
</protein>
<dbReference type="GO" id="GO:0016757">
    <property type="term" value="F:glycosyltransferase activity"/>
    <property type="evidence" value="ECO:0007669"/>
    <property type="project" value="InterPro"/>
</dbReference>
<dbReference type="InterPro" id="IPR001296">
    <property type="entry name" value="Glyco_trans_1"/>
</dbReference>
<evidence type="ECO:0000259" key="1">
    <source>
        <dbReference type="Pfam" id="PF00534"/>
    </source>
</evidence>
<accession>A0A1G6PWT2</accession>
<evidence type="ECO:0000313" key="2">
    <source>
        <dbReference type="EMBL" id="SDC83847.1"/>
    </source>
</evidence>
<dbReference type="PANTHER" id="PTHR12526">
    <property type="entry name" value="GLYCOSYLTRANSFERASE"/>
    <property type="match status" value="1"/>
</dbReference>
<dbReference type="RefSeq" id="WP_169712711.1">
    <property type="nucleotide sequence ID" value="NZ_FNAC01000007.1"/>
</dbReference>
<organism evidence="2 3">
    <name type="scientific">Algoriphagus faecimaris</name>
    <dbReference type="NCBI Taxonomy" id="686796"/>
    <lineage>
        <taxon>Bacteria</taxon>
        <taxon>Pseudomonadati</taxon>
        <taxon>Bacteroidota</taxon>
        <taxon>Cytophagia</taxon>
        <taxon>Cytophagales</taxon>
        <taxon>Cyclobacteriaceae</taxon>
        <taxon>Algoriphagus</taxon>
    </lineage>
</organism>
<evidence type="ECO:0000313" key="3">
    <source>
        <dbReference type="Proteomes" id="UP000199060"/>
    </source>
</evidence>
<keyword evidence="3" id="KW-1185">Reference proteome</keyword>
<dbReference type="SUPFAM" id="SSF53756">
    <property type="entry name" value="UDP-Glycosyltransferase/glycogen phosphorylase"/>
    <property type="match status" value="1"/>
</dbReference>
<reference evidence="3" key="1">
    <citation type="submission" date="2016-10" db="EMBL/GenBank/DDBJ databases">
        <authorList>
            <person name="Varghese N."/>
            <person name="Submissions S."/>
        </authorList>
    </citation>
    <scope>NUCLEOTIDE SEQUENCE [LARGE SCALE GENOMIC DNA]</scope>
    <source>
        <strain evidence="3">DSM 23095</strain>
    </source>
</reference>
<dbReference type="Proteomes" id="UP000199060">
    <property type="component" value="Unassembled WGS sequence"/>
</dbReference>
<feature type="domain" description="Glycosyl transferase family 1" evidence="1">
    <location>
        <begin position="155"/>
        <end position="302"/>
    </location>
</feature>
<proteinExistence type="predicted"/>
<dbReference type="STRING" id="686796.SAMN04488104_100760"/>